<dbReference type="Pfam" id="PF00584">
    <property type="entry name" value="SecE"/>
    <property type="match status" value="1"/>
</dbReference>
<comment type="subcellular location">
    <subcellularLocation>
        <location evidence="1">Membrane</location>
    </subcellularLocation>
</comment>
<dbReference type="PANTHER" id="PTHR33910">
    <property type="entry name" value="PROTEIN TRANSLOCASE SUBUNIT SECE"/>
    <property type="match status" value="1"/>
</dbReference>
<evidence type="ECO:0000313" key="11">
    <source>
        <dbReference type="Proteomes" id="UP000295543"/>
    </source>
</evidence>
<reference evidence="10 11" key="1">
    <citation type="submission" date="2019-03" db="EMBL/GenBank/DDBJ databases">
        <title>Luteimonas zhaokaii sp.nov., isolated from the rectal contents of Plateau pika in Yushu, Qinghai Province, China.</title>
        <authorList>
            <person name="Zhang G."/>
        </authorList>
    </citation>
    <scope>NUCLEOTIDE SEQUENCE [LARGE SCALE GENOMIC DNA]</scope>
    <source>
        <strain evidence="10 11">THG-MD21</strain>
    </source>
</reference>
<evidence type="ECO:0000256" key="2">
    <source>
        <dbReference type="ARBA" id="ARBA00022448"/>
    </source>
</evidence>
<keyword evidence="8 9" id="KW-0472">Membrane</keyword>
<dbReference type="InterPro" id="IPR005807">
    <property type="entry name" value="SecE_bac"/>
</dbReference>
<keyword evidence="11" id="KW-1185">Reference proteome</keyword>
<proteinExistence type="inferred from homology"/>
<dbReference type="EMBL" id="SMTG01000011">
    <property type="protein sequence ID" value="TDK28804.1"/>
    <property type="molecule type" value="Genomic_DNA"/>
</dbReference>
<feature type="transmembrane region" description="Helical" evidence="9">
    <location>
        <begin position="47"/>
        <end position="64"/>
    </location>
</feature>
<keyword evidence="7 9" id="KW-0811">Translocation</keyword>
<comment type="similarity">
    <text evidence="9">Belongs to the SecE/SEC61-gamma family.</text>
</comment>
<evidence type="ECO:0000256" key="9">
    <source>
        <dbReference type="HAMAP-Rule" id="MF_00422"/>
    </source>
</evidence>
<dbReference type="GO" id="GO:0008320">
    <property type="term" value="F:protein transmembrane transporter activity"/>
    <property type="evidence" value="ECO:0007669"/>
    <property type="project" value="UniProtKB-UniRule"/>
</dbReference>
<dbReference type="PRINTS" id="PR01650">
    <property type="entry name" value="SECETRNLCASE"/>
</dbReference>
<keyword evidence="3 9" id="KW-1003">Cell membrane</keyword>
<dbReference type="InterPro" id="IPR001901">
    <property type="entry name" value="Translocase_SecE/Sec61-g"/>
</dbReference>
<evidence type="ECO:0000313" key="10">
    <source>
        <dbReference type="EMBL" id="TDK28804.1"/>
    </source>
</evidence>
<dbReference type="NCBIfam" id="TIGR00964">
    <property type="entry name" value="secE_bact"/>
    <property type="match status" value="1"/>
</dbReference>
<keyword evidence="5 9" id="KW-0653">Protein transport</keyword>
<keyword evidence="4 9" id="KW-0812">Transmembrane</keyword>
<comment type="function">
    <text evidence="9">Essential subunit of the Sec protein translocation channel SecYEG. Clamps together the 2 halves of SecY. May contact the channel plug during translocation.</text>
</comment>
<dbReference type="AlphaFoldDB" id="A0A4R5U565"/>
<accession>A0A4R5U565</accession>
<name>A0A4R5U565_9GAMM</name>
<dbReference type="InterPro" id="IPR038379">
    <property type="entry name" value="SecE_sf"/>
</dbReference>
<dbReference type="GO" id="GO:0009306">
    <property type="term" value="P:protein secretion"/>
    <property type="evidence" value="ECO:0007669"/>
    <property type="project" value="UniProtKB-UniRule"/>
</dbReference>
<evidence type="ECO:0000256" key="6">
    <source>
        <dbReference type="ARBA" id="ARBA00022989"/>
    </source>
</evidence>
<organism evidence="10 11">
    <name type="scientific">Luteimonas terrae</name>
    <dbReference type="NCBI Taxonomy" id="1530191"/>
    <lineage>
        <taxon>Bacteria</taxon>
        <taxon>Pseudomonadati</taxon>
        <taxon>Pseudomonadota</taxon>
        <taxon>Gammaproteobacteria</taxon>
        <taxon>Lysobacterales</taxon>
        <taxon>Lysobacteraceae</taxon>
        <taxon>Luteimonas</taxon>
    </lineage>
</organism>
<evidence type="ECO:0000256" key="3">
    <source>
        <dbReference type="ARBA" id="ARBA00022475"/>
    </source>
</evidence>
<keyword evidence="6 9" id="KW-1133">Transmembrane helix</keyword>
<dbReference type="GO" id="GO:0005886">
    <property type="term" value="C:plasma membrane"/>
    <property type="evidence" value="ECO:0007669"/>
    <property type="project" value="UniProtKB-UniRule"/>
</dbReference>
<evidence type="ECO:0000256" key="7">
    <source>
        <dbReference type="ARBA" id="ARBA00023010"/>
    </source>
</evidence>
<sequence>MNSRVDQSKGASSTDLAKYAAALLLMVAGVFAFYWFQPQLATPVRSIIVALGIVGAVAVFLTTGKGHQTRDFFSETRFEMRKVVWPTRQEATRLTWIVIIAVAIISLVLAGFDQIIQWLIRLILRQ</sequence>
<comment type="caution">
    <text evidence="9">Lacks conserved residue(s) required for the propagation of feature annotation.</text>
</comment>
<dbReference type="GO" id="GO:0043952">
    <property type="term" value="P:protein transport by the Sec complex"/>
    <property type="evidence" value="ECO:0007669"/>
    <property type="project" value="UniProtKB-UniRule"/>
</dbReference>
<dbReference type="OrthoDB" id="9806365at2"/>
<evidence type="ECO:0000256" key="5">
    <source>
        <dbReference type="ARBA" id="ARBA00022927"/>
    </source>
</evidence>
<feature type="transmembrane region" description="Helical" evidence="9">
    <location>
        <begin position="16"/>
        <end position="35"/>
    </location>
</feature>
<comment type="subunit">
    <text evidence="9">Component of the Sec protein translocase complex. Heterotrimer consisting of SecY, SecE and SecG subunits. The heterotrimers can form oligomers, although 1 heterotrimer is thought to be able to translocate proteins. Interacts with the ribosome. Interacts with SecDF, and other proteins may be involved. Interacts with SecA.</text>
</comment>
<feature type="transmembrane region" description="Helical" evidence="9">
    <location>
        <begin position="94"/>
        <end position="120"/>
    </location>
</feature>
<keyword evidence="2 9" id="KW-0813">Transport</keyword>
<evidence type="ECO:0000256" key="4">
    <source>
        <dbReference type="ARBA" id="ARBA00022692"/>
    </source>
</evidence>
<dbReference type="Gene3D" id="1.20.5.1030">
    <property type="entry name" value="Preprotein translocase secy subunit"/>
    <property type="match status" value="1"/>
</dbReference>
<dbReference type="RefSeq" id="WP_133394846.1">
    <property type="nucleotide sequence ID" value="NZ_SMTG01000011.1"/>
</dbReference>
<evidence type="ECO:0000256" key="1">
    <source>
        <dbReference type="ARBA" id="ARBA00004370"/>
    </source>
</evidence>
<dbReference type="GO" id="GO:0065002">
    <property type="term" value="P:intracellular protein transmembrane transport"/>
    <property type="evidence" value="ECO:0007669"/>
    <property type="project" value="UniProtKB-UniRule"/>
</dbReference>
<dbReference type="GO" id="GO:0006605">
    <property type="term" value="P:protein targeting"/>
    <property type="evidence" value="ECO:0007669"/>
    <property type="project" value="UniProtKB-UniRule"/>
</dbReference>
<dbReference type="PROSITE" id="PS01067">
    <property type="entry name" value="SECE_SEC61G"/>
    <property type="match status" value="1"/>
</dbReference>
<evidence type="ECO:0000256" key="8">
    <source>
        <dbReference type="ARBA" id="ARBA00023136"/>
    </source>
</evidence>
<comment type="caution">
    <text evidence="10">The sequence shown here is derived from an EMBL/GenBank/DDBJ whole genome shotgun (WGS) entry which is preliminary data.</text>
</comment>
<gene>
    <name evidence="9 10" type="primary">secE</name>
    <name evidence="10" type="ORF">E2F49_16165</name>
</gene>
<dbReference type="PANTHER" id="PTHR33910:SF1">
    <property type="entry name" value="PROTEIN TRANSLOCASE SUBUNIT SECE"/>
    <property type="match status" value="1"/>
</dbReference>
<protein>
    <recommendedName>
        <fullName evidence="9">Protein translocase subunit SecE</fullName>
    </recommendedName>
</protein>
<dbReference type="HAMAP" id="MF_00422">
    <property type="entry name" value="SecE"/>
    <property type="match status" value="1"/>
</dbReference>
<dbReference type="Proteomes" id="UP000295543">
    <property type="component" value="Unassembled WGS sequence"/>
</dbReference>